<dbReference type="AlphaFoldDB" id="A0A1H3XKR5"/>
<protein>
    <submittedName>
        <fullName evidence="5">Inhibitor of KinA</fullName>
    </submittedName>
</protein>
<dbReference type="PANTHER" id="PTHR34698">
    <property type="entry name" value="5-OXOPROLINASE SUBUNIT B"/>
    <property type="match status" value="1"/>
</dbReference>
<dbReference type="NCBIfam" id="TIGR00370">
    <property type="entry name" value="5-oxoprolinase subunit PxpB"/>
    <property type="match status" value="1"/>
</dbReference>
<dbReference type="SMART" id="SM00796">
    <property type="entry name" value="AHS1"/>
    <property type="match status" value="1"/>
</dbReference>
<dbReference type="SUPFAM" id="SSF160467">
    <property type="entry name" value="PH0987 N-terminal domain-like"/>
    <property type="match status" value="1"/>
</dbReference>
<evidence type="ECO:0000256" key="1">
    <source>
        <dbReference type="ARBA" id="ARBA00022741"/>
    </source>
</evidence>
<dbReference type="Gene3D" id="2.40.100.10">
    <property type="entry name" value="Cyclophilin-like"/>
    <property type="match status" value="1"/>
</dbReference>
<gene>
    <name evidence="5" type="ORF">SAMN05443550_101649</name>
</gene>
<dbReference type="RefSeq" id="WP_090555059.1">
    <property type="nucleotide sequence ID" value="NZ_FNRA01000001.1"/>
</dbReference>
<dbReference type="PANTHER" id="PTHR34698:SF2">
    <property type="entry name" value="5-OXOPROLINASE SUBUNIT B"/>
    <property type="match status" value="1"/>
</dbReference>
<dbReference type="SUPFAM" id="SSF50891">
    <property type="entry name" value="Cyclophilin-like"/>
    <property type="match status" value="1"/>
</dbReference>
<evidence type="ECO:0000256" key="3">
    <source>
        <dbReference type="ARBA" id="ARBA00022840"/>
    </source>
</evidence>
<reference evidence="5 6" key="1">
    <citation type="submission" date="2016-10" db="EMBL/GenBank/DDBJ databases">
        <authorList>
            <person name="de Groot N.N."/>
        </authorList>
    </citation>
    <scope>NUCLEOTIDE SEQUENCE [LARGE SCALE GENOMIC DNA]</scope>
    <source>
        <strain evidence="5 6">DSM 19033</strain>
    </source>
</reference>
<dbReference type="EMBL" id="FNRA01000001">
    <property type="protein sequence ID" value="SDZ99936.1"/>
    <property type="molecule type" value="Genomic_DNA"/>
</dbReference>
<keyword evidence="2" id="KW-0378">Hydrolase</keyword>
<accession>A0A1H3XKR5</accession>
<dbReference type="InterPro" id="IPR029000">
    <property type="entry name" value="Cyclophilin-like_dom_sf"/>
</dbReference>
<dbReference type="InterPro" id="IPR003833">
    <property type="entry name" value="CT_C_D"/>
</dbReference>
<organism evidence="5 6">
    <name type="scientific">Pedobacter hartonius</name>
    <dbReference type="NCBI Taxonomy" id="425514"/>
    <lineage>
        <taxon>Bacteria</taxon>
        <taxon>Pseudomonadati</taxon>
        <taxon>Bacteroidota</taxon>
        <taxon>Sphingobacteriia</taxon>
        <taxon>Sphingobacteriales</taxon>
        <taxon>Sphingobacteriaceae</taxon>
        <taxon>Pedobacter</taxon>
    </lineage>
</organism>
<keyword evidence="6" id="KW-1185">Reference proteome</keyword>
<dbReference type="GO" id="GO:0005524">
    <property type="term" value="F:ATP binding"/>
    <property type="evidence" value="ECO:0007669"/>
    <property type="project" value="UniProtKB-KW"/>
</dbReference>
<dbReference type="Pfam" id="PF02682">
    <property type="entry name" value="CT_C_D"/>
    <property type="match status" value="1"/>
</dbReference>
<keyword evidence="3" id="KW-0067">ATP-binding</keyword>
<evidence type="ECO:0000256" key="2">
    <source>
        <dbReference type="ARBA" id="ARBA00022801"/>
    </source>
</evidence>
<evidence type="ECO:0000313" key="5">
    <source>
        <dbReference type="EMBL" id="SDZ99936.1"/>
    </source>
</evidence>
<dbReference type="OrthoDB" id="9778567at2"/>
<dbReference type="InterPro" id="IPR010016">
    <property type="entry name" value="PxpB"/>
</dbReference>
<dbReference type="STRING" id="425514.SAMN05443550_101649"/>
<keyword evidence="1" id="KW-0547">Nucleotide-binding</keyword>
<name>A0A1H3XKR5_9SPHI</name>
<sequence>MNSTINDVRFYPLGDAAIVVQFDEEISNSTHEIIRAVCNYLEEYSFDGFIEYVPAFTTVTIFYEPIIVSYQSVQSDLEEMLIEVMAHPAKSVSGIVEIPVLYGGVWGPDLDFVAAHTKLTTEEVISIHTGTEYLVHMIGFAPGFPYLAGMDEQLSTPRRETPRSKVPPGSVGIAGKQTGVYPIETPAGWQIIGCTPIHLFDAGRAAPALLKAGDRVRFVSITETEFEMTNKRRYGN</sequence>
<dbReference type="Proteomes" id="UP000198850">
    <property type="component" value="Unassembled WGS sequence"/>
</dbReference>
<evidence type="ECO:0000313" key="6">
    <source>
        <dbReference type="Proteomes" id="UP000198850"/>
    </source>
</evidence>
<dbReference type="Gene3D" id="3.30.1360.40">
    <property type="match status" value="1"/>
</dbReference>
<evidence type="ECO:0000259" key="4">
    <source>
        <dbReference type="SMART" id="SM00796"/>
    </source>
</evidence>
<feature type="domain" description="Carboxyltransferase" evidence="4">
    <location>
        <begin position="8"/>
        <end position="210"/>
    </location>
</feature>
<dbReference type="GO" id="GO:0016787">
    <property type="term" value="F:hydrolase activity"/>
    <property type="evidence" value="ECO:0007669"/>
    <property type="project" value="UniProtKB-KW"/>
</dbReference>
<proteinExistence type="predicted"/>